<evidence type="ECO:0000256" key="4">
    <source>
        <dbReference type="SAM" id="Phobius"/>
    </source>
</evidence>
<dbReference type="SUPFAM" id="SSF55874">
    <property type="entry name" value="ATPase domain of HSP90 chaperone/DNA topoisomerase II/histidine kinase"/>
    <property type="match status" value="1"/>
</dbReference>
<feature type="transmembrane region" description="Helical" evidence="4">
    <location>
        <begin position="124"/>
        <end position="140"/>
    </location>
</feature>
<dbReference type="PRINTS" id="PR00344">
    <property type="entry name" value="BCTRLSENSOR"/>
</dbReference>
<keyword evidence="7" id="KW-1185">Reference proteome</keyword>
<dbReference type="Gene3D" id="1.10.287.130">
    <property type="match status" value="1"/>
</dbReference>
<dbReference type="Pfam" id="PF00512">
    <property type="entry name" value="HisKA"/>
    <property type="match status" value="1"/>
</dbReference>
<comment type="caution">
    <text evidence="6">The sequence shown here is derived from an EMBL/GenBank/DDBJ whole genome shotgun (WGS) entry which is preliminary data.</text>
</comment>
<dbReference type="InterPro" id="IPR005467">
    <property type="entry name" value="His_kinase_dom"/>
</dbReference>
<dbReference type="SMART" id="SM00388">
    <property type="entry name" value="HisKA"/>
    <property type="match status" value="1"/>
</dbReference>
<organism evidence="6 7">
    <name type="scientific">Thauera terpenica 58Eu</name>
    <dbReference type="NCBI Taxonomy" id="1348657"/>
    <lineage>
        <taxon>Bacteria</taxon>
        <taxon>Pseudomonadati</taxon>
        <taxon>Pseudomonadota</taxon>
        <taxon>Betaproteobacteria</taxon>
        <taxon>Rhodocyclales</taxon>
        <taxon>Zoogloeaceae</taxon>
        <taxon>Thauera</taxon>
    </lineage>
</organism>
<dbReference type="SMART" id="SM00387">
    <property type="entry name" value="HATPase_c"/>
    <property type="match status" value="1"/>
</dbReference>
<dbReference type="SUPFAM" id="SSF47384">
    <property type="entry name" value="Homodimeric domain of signal transducing histidine kinase"/>
    <property type="match status" value="1"/>
</dbReference>
<dbReference type="PROSITE" id="PS50109">
    <property type="entry name" value="HIS_KIN"/>
    <property type="match status" value="1"/>
</dbReference>
<evidence type="ECO:0000313" key="6">
    <source>
        <dbReference type="EMBL" id="EPZ15852.1"/>
    </source>
</evidence>
<reference evidence="6 7" key="1">
    <citation type="submission" date="2013-06" db="EMBL/GenBank/DDBJ databases">
        <title>Draft genome sequence of Thauera terpenica.</title>
        <authorList>
            <person name="Liu B."/>
            <person name="Frostegard A.H."/>
            <person name="Shapleigh J.P."/>
        </authorList>
    </citation>
    <scope>NUCLEOTIDE SEQUENCE [LARGE SCALE GENOMIC DNA]</scope>
    <source>
        <strain evidence="6 7">58Eu</strain>
    </source>
</reference>
<evidence type="ECO:0000256" key="3">
    <source>
        <dbReference type="ARBA" id="ARBA00022553"/>
    </source>
</evidence>
<sequence>MAYVKARASTAVRLIVLPGRETTEVSAAVPAATERSRHTSLRFFNLFRLVLAGLFVVAGRDLGLGDEAPLVFRIVALGYLGAAFGLGFREVAARFGTPRVTALQIVIDVVALSLIMWASGGYSSGIPVLIMVVLAGAGLVAEGRLVLFFAALATIAVLIENAWRLVVGGRPVDFLQVGIFCTGFFGIAIVARLLASRAQAQAALAAERGDALAQQQALNERIIRDMEDGVIVAGDNGLVLQSNPQAAILLGMDGSGVGALEGVRLVDIDPAFDTLMGQRAAEYRLLRLGPGGRLLRCRVVCGEPGSVAAGDSLIYFTDFEDIQRELQQIKLAALGRLTASMAHEIRNPLSAVSQAAELLREEKRSEMQARLIRIINDNAQRIERMIRDVLALGRREQAQPEALPLAEFVSEVIDARVFRDPAERELYRVDIDPGLSFAIDRAHLHQILDNLLANARRYCSGTAAAVHLQAVALAGERVALHVRDDGPGLDAAQRRHLFEPFFTSHAKGTGLGLYIARELAEANDATLELAASTCGADFVLAGHQRP</sequence>
<proteinExistence type="predicted"/>
<dbReference type="InterPro" id="IPR036890">
    <property type="entry name" value="HATPase_C_sf"/>
</dbReference>
<protein>
    <recommendedName>
        <fullName evidence="2">histidine kinase</fullName>
        <ecNumber evidence="2">2.7.13.3</ecNumber>
    </recommendedName>
</protein>
<feature type="transmembrane region" description="Helical" evidence="4">
    <location>
        <begin position="70"/>
        <end position="88"/>
    </location>
</feature>
<feature type="domain" description="Histidine kinase" evidence="5">
    <location>
        <begin position="340"/>
        <end position="540"/>
    </location>
</feature>
<dbReference type="CDD" id="cd00082">
    <property type="entry name" value="HisKA"/>
    <property type="match status" value="1"/>
</dbReference>
<dbReference type="RefSeq" id="WP_021249095.1">
    <property type="nucleotide sequence ID" value="NZ_ATJV01000049.1"/>
</dbReference>
<dbReference type="PATRIC" id="fig|1348657.5.peg.1668"/>
<keyword evidence="4" id="KW-0472">Membrane</keyword>
<dbReference type="OrthoDB" id="9815750at2"/>
<dbReference type="EMBL" id="ATJV01000049">
    <property type="protein sequence ID" value="EPZ15852.1"/>
    <property type="molecule type" value="Genomic_DNA"/>
</dbReference>
<evidence type="ECO:0000313" key="7">
    <source>
        <dbReference type="Proteomes" id="UP000015455"/>
    </source>
</evidence>
<dbReference type="InterPro" id="IPR004358">
    <property type="entry name" value="Sig_transdc_His_kin-like_C"/>
</dbReference>
<dbReference type="InterPro" id="IPR003661">
    <property type="entry name" value="HisK_dim/P_dom"/>
</dbReference>
<dbReference type="Proteomes" id="UP000015455">
    <property type="component" value="Unassembled WGS sequence"/>
</dbReference>
<dbReference type="Gene3D" id="3.30.565.10">
    <property type="entry name" value="Histidine kinase-like ATPase, C-terminal domain"/>
    <property type="match status" value="1"/>
</dbReference>
<name>S9ZQP4_9RHOO</name>
<dbReference type="STRING" id="1348657.M622_13930"/>
<comment type="catalytic activity">
    <reaction evidence="1">
        <text>ATP + protein L-histidine = ADP + protein N-phospho-L-histidine.</text>
        <dbReference type="EC" id="2.7.13.3"/>
    </reaction>
</comment>
<dbReference type="EC" id="2.7.13.3" evidence="2"/>
<dbReference type="eggNOG" id="COG4191">
    <property type="taxonomic scope" value="Bacteria"/>
</dbReference>
<evidence type="ECO:0000259" key="5">
    <source>
        <dbReference type="PROSITE" id="PS50109"/>
    </source>
</evidence>
<dbReference type="PANTHER" id="PTHR43065">
    <property type="entry name" value="SENSOR HISTIDINE KINASE"/>
    <property type="match status" value="1"/>
</dbReference>
<keyword evidence="4" id="KW-1133">Transmembrane helix</keyword>
<feature type="transmembrane region" description="Helical" evidence="4">
    <location>
        <begin position="41"/>
        <end position="58"/>
    </location>
</feature>
<dbReference type="InterPro" id="IPR036097">
    <property type="entry name" value="HisK_dim/P_sf"/>
</dbReference>
<dbReference type="PANTHER" id="PTHR43065:SF52">
    <property type="entry name" value="SENSOR PROTEIN KINASE PILS"/>
    <property type="match status" value="1"/>
</dbReference>
<evidence type="ECO:0000256" key="1">
    <source>
        <dbReference type="ARBA" id="ARBA00000085"/>
    </source>
</evidence>
<dbReference type="Pfam" id="PF02518">
    <property type="entry name" value="HATPase_c"/>
    <property type="match status" value="1"/>
</dbReference>
<gene>
    <name evidence="6" type="ORF">M622_13930</name>
</gene>
<evidence type="ECO:0000256" key="2">
    <source>
        <dbReference type="ARBA" id="ARBA00012438"/>
    </source>
</evidence>
<dbReference type="Pfam" id="PF25323">
    <property type="entry name" value="6TM_PilS"/>
    <property type="match status" value="1"/>
</dbReference>
<dbReference type="GO" id="GO:0000155">
    <property type="term" value="F:phosphorelay sensor kinase activity"/>
    <property type="evidence" value="ECO:0007669"/>
    <property type="project" value="InterPro"/>
</dbReference>
<feature type="transmembrane region" description="Helical" evidence="4">
    <location>
        <begin position="145"/>
        <end position="163"/>
    </location>
</feature>
<dbReference type="InterPro" id="IPR003594">
    <property type="entry name" value="HATPase_dom"/>
</dbReference>
<accession>S9ZQP4</accession>
<dbReference type="AlphaFoldDB" id="S9ZQP4"/>
<keyword evidence="4" id="KW-0812">Transmembrane</keyword>
<feature type="transmembrane region" description="Helical" evidence="4">
    <location>
        <begin position="175"/>
        <end position="195"/>
    </location>
</feature>
<keyword evidence="3" id="KW-0597">Phosphoprotein</keyword>